<organism evidence="2 3">
    <name type="scientific">Eucalyptus globulus</name>
    <name type="common">Tasmanian blue gum</name>
    <dbReference type="NCBI Taxonomy" id="34317"/>
    <lineage>
        <taxon>Eukaryota</taxon>
        <taxon>Viridiplantae</taxon>
        <taxon>Streptophyta</taxon>
        <taxon>Embryophyta</taxon>
        <taxon>Tracheophyta</taxon>
        <taxon>Spermatophyta</taxon>
        <taxon>Magnoliopsida</taxon>
        <taxon>eudicotyledons</taxon>
        <taxon>Gunneridae</taxon>
        <taxon>Pentapetalae</taxon>
        <taxon>rosids</taxon>
        <taxon>malvids</taxon>
        <taxon>Myrtales</taxon>
        <taxon>Myrtaceae</taxon>
        <taxon>Myrtoideae</taxon>
        <taxon>Eucalypteae</taxon>
        <taxon>Eucalyptus</taxon>
    </lineage>
</organism>
<dbReference type="PANTHER" id="PTHR34190:SF3">
    <property type="entry name" value="MICROSPORE-SPECIFIC PROMOTER 2"/>
    <property type="match status" value="1"/>
</dbReference>
<protein>
    <submittedName>
        <fullName evidence="2">Uncharacterized protein</fullName>
    </submittedName>
</protein>
<accession>A0ABD3KCS1</accession>
<name>A0ABD3KCS1_EUCGL</name>
<dbReference type="PANTHER" id="PTHR34190">
    <property type="entry name" value="EXPRESSED PROTEIN"/>
    <property type="match status" value="1"/>
</dbReference>
<dbReference type="AlphaFoldDB" id="A0ABD3KCS1"/>
<comment type="caution">
    <text evidence="2">The sequence shown here is derived from an EMBL/GenBank/DDBJ whole genome shotgun (WGS) entry which is preliminary data.</text>
</comment>
<feature type="region of interest" description="Disordered" evidence="1">
    <location>
        <begin position="136"/>
        <end position="194"/>
    </location>
</feature>
<feature type="compositionally biased region" description="Low complexity" evidence="1">
    <location>
        <begin position="86"/>
        <end position="97"/>
    </location>
</feature>
<evidence type="ECO:0000256" key="1">
    <source>
        <dbReference type="SAM" id="MobiDB-lite"/>
    </source>
</evidence>
<evidence type="ECO:0000313" key="3">
    <source>
        <dbReference type="Proteomes" id="UP001634007"/>
    </source>
</evidence>
<gene>
    <name evidence="2" type="ORF">ACJRO7_019346</name>
</gene>
<proteinExistence type="predicted"/>
<dbReference type="Proteomes" id="UP001634007">
    <property type="component" value="Unassembled WGS sequence"/>
</dbReference>
<sequence length="194" mass="21410">MDSARPPHSSIPLVSRLDHLDFIMKRLESKQDSAKRGSKRSTVRGEAGEILPLDLAVREGYFKGSLIDRVATLEQRLLQLCLEMDSSSSSRTSGEKSSGQESKRVSGSSSSTLFSISNCKTETNLPQLHRNLSEIQEEGKSDNVPQQQKIKHSAPGKLKLGKSKIASNNKKRTSKLVGRKDKPRNWPLPSLLGC</sequence>
<feature type="compositionally biased region" description="Basic residues" evidence="1">
    <location>
        <begin position="149"/>
        <end position="162"/>
    </location>
</feature>
<keyword evidence="3" id="KW-1185">Reference proteome</keyword>
<reference evidence="2 3" key="1">
    <citation type="submission" date="2024-11" db="EMBL/GenBank/DDBJ databases">
        <title>Chromosome-level genome assembly of Eucalyptus globulus Labill. provides insights into its genome evolution.</title>
        <authorList>
            <person name="Li X."/>
        </authorList>
    </citation>
    <scope>NUCLEOTIDE SEQUENCE [LARGE SCALE GENOMIC DNA]</scope>
    <source>
        <strain evidence="2">CL2024</strain>
        <tissue evidence="2">Fresh tender leaves</tissue>
    </source>
</reference>
<dbReference type="EMBL" id="JBJKBG010000005">
    <property type="protein sequence ID" value="KAL3737806.1"/>
    <property type="molecule type" value="Genomic_DNA"/>
</dbReference>
<evidence type="ECO:0000313" key="2">
    <source>
        <dbReference type="EMBL" id="KAL3737806.1"/>
    </source>
</evidence>
<feature type="region of interest" description="Disordered" evidence="1">
    <location>
        <begin position="85"/>
        <end position="111"/>
    </location>
</feature>